<dbReference type="Pfam" id="PF02325">
    <property type="entry name" value="CCB3_YggT"/>
    <property type="match status" value="1"/>
</dbReference>
<keyword evidence="1" id="KW-0472">Membrane</keyword>
<dbReference type="InterPro" id="IPR003425">
    <property type="entry name" value="CCB3/YggT"/>
</dbReference>
<gene>
    <name evidence="2" type="ORF">EH165_05410</name>
</gene>
<dbReference type="AlphaFoldDB" id="A0A3G8ZK85"/>
<feature type="transmembrane region" description="Helical" evidence="1">
    <location>
        <begin position="6"/>
        <end position="25"/>
    </location>
</feature>
<dbReference type="EMBL" id="CP034170">
    <property type="protein sequence ID" value="AZI57673.1"/>
    <property type="molecule type" value="Genomic_DNA"/>
</dbReference>
<dbReference type="RefSeq" id="WP_124798358.1">
    <property type="nucleotide sequence ID" value="NZ_CP034170.1"/>
</dbReference>
<evidence type="ECO:0000256" key="1">
    <source>
        <dbReference type="SAM" id="Phobius"/>
    </source>
</evidence>
<feature type="transmembrane region" description="Helical" evidence="1">
    <location>
        <begin position="75"/>
        <end position="97"/>
    </location>
</feature>
<reference evidence="2 3" key="1">
    <citation type="submission" date="2018-11" db="EMBL/GenBank/DDBJ databases">
        <authorList>
            <person name="Da X."/>
        </authorList>
    </citation>
    <scope>NUCLEOTIDE SEQUENCE [LARGE SCALE GENOMIC DNA]</scope>
    <source>
        <strain evidence="2 3">S14-144</strain>
    </source>
</reference>
<reference evidence="2 3" key="2">
    <citation type="submission" date="2018-12" db="EMBL/GenBank/DDBJ databases">
        <title>Nakamurella antarcticus sp. nov., isolated from Antarctica South Shetland Islands soil.</title>
        <authorList>
            <person name="Peng F."/>
        </authorList>
    </citation>
    <scope>NUCLEOTIDE SEQUENCE [LARGE SCALE GENOMIC DNA]</scope>
    <source>
        <strain evidence="2 3">S14-144</strain>
    </source>
</reference>
<accession>A0A3G8ZK85</accession>
<protein>
    <submittedName>
        <fullName evidence="2">YggT family protein</fullName>
    </submittedName>
</protein>
<dbReference type="OrthoDB" id="3216131at2"/>
<dbReference type="Proteomes" id="UP000268084">
    <property type="component" value="Chromosome"/>
</dbReference>
<sequence length="99" mass="11327">MNILWQALYLTLWFFYLLMIARIVVEFVRMLARGWLPSGRSAITVEVIYTVTDPPLRALRRVIPMVRIGNVGIDLSLFLLLIVIQILILPLLFSLAANS</sequence>
<evidence type="ECO:0000313" key="3">
    <source>
        <dbReference type="Proteomes" id="UP000268084"/>
    </source>
</evidence>
<evidence type="ECO:0000313" key="2">
    <source>
        <dbReference type="EMBL" id="AZI57673.1"/>
    </source>
</evidence>
<proteinExistence type="predicted"/>
<dbReference type="KEGG" id="nak:EH165_05410"/>
<name>A0A3G8ZK85_9ACTN</name>
<keyword evidence="1" id="KW-0812">Transmembrane</keyword>
<keyword evidence="3" id="KW-1185">Reference proteome</keyword>
<keyword evidence="1" id="KW-1133">Transmembrane helix</keyword>
<dbReference type="GO" id="GO:0016020">
    <property type="term" value="C:membrane"/>
    <property type="evidence" value="ECO:0007669"/>
    <property type="project" value="InterPro"/>
</dbReference>
<organism evidence="2 3">
    <name type="scientific">Nakamurella antarctica</name>
    <dbReference type="NCBI Taxonomy" id="1902245"/>
    <lineage>
        <taxon>Bacteria</taxon>
        <taxon>Bacillati</taxon>
        <taxon>Actinomycetota</taxon>
        <taxon>Actinomycetes</taxon>
        <taxon>Nakamurellales</taxon>
        <taxon>Nakamurellaceae</taxon>
        <taxon>Nakamurella</taxon>
    </lineage>
</organism>